<proteinExistence type="predicted"/>
<dbReference type="EMBL" id="VLLL01000005">
    <property type="protein sequence ID" value="TWJ14971.1"/>
    <property type="molecule type" value="Genomic_DNA"/>
</dbReference>
<dbReference type="RefSeq" id="WP_147132875.1">
    <property type="nucleotide sequence ID" value="NZ_BAABIJ010000001.1"/>
</dbReference>
<dbReference type="Pfam" id="PF14025">
    <property type="entry name" value="DUF4241"/>
    <property type="match status" value="1"/>
</dbReference>
<name>A0A562VAV3_9ACTN</name>
<dbReference type="AlphaFoldDB" id="A0A562VAV3"/>
<comment type="caution">
    <text evidence="1">The sequence shown here is derived from an EMBL/GenBank/DDBJ whole genome shotgun (WGS) entry which is preliminary data.</text>
</comment>
<accession>A0A562VAV3</accession>
<gene>
    <name evidence="1" type="ORF">LX16_0666</name>
</gene>
<evidence type="ECO:0000313" key="2">
    <source>
        <dbReference type="Proteomes" id="UP000321617"/>
    </source>
</evidence>
<sequence>MPYHPNIPRLLTPGSTYRMAPGTVEYVIERRDLPDAVVPTGHVAVADPLGGASRRLPTPLEPGKYPLIAWVASRRRNGDEMDRRVAALQLLVHDAPVARWELTGAPESLADLGDTEYVGLTVDTGRVAVSDVTALDALSTWDERRTSQTFGVRPGRTDPVPGIVETVVDGTEGANVVAVGSGWGDGVYPVFACFDDTERFTGYVIDFMVVPEP</sequence>
<dbReference type="InterPro" id="IPR025335">
    <property type="entry name" value="DUF4241"/>
</dbReference>
<dbReference type="Proteomes" id="UP000321617">
    <property type="component" value="Unassembled WGS sequence"/>
</dbReference>
<organism evidence="1 2">
    <name type="scientific">Stackebrandtia albiflava</name>
    <dbReference type="NCBI Taxonomy" id="406432"/>
    <lineage>
        <taxon>Bacteria</taxon>
        <taxon>Bacillati</taxon>
        <taxon>Actinomycetota</taxon>
        <taxon>Actinomycetes</taxon>
        <taxon>Glycomycetales</taxon>
        <taxon>Glycomycetaceae</taxon>
        <taxon>Stackebrandtia</taxon>
    </lineage>
</organism>
<reference evidence="1 2" key="1">
    <citation type="journal article" date="2013" name="Stand. Genomic Sci.">
        <title>Genomic Encyclopedia of Type Strains, Phase I: The one thousand microbial genomes (KMG-I) project.</title>
        <authorList>
            <person name="Kyrpides N.C."/>
            <person name="Woyke T."/>
            <person name="Eisen J.A."/>
            <person name="Garrity G."/>
            <person name="Lilburn T.G."/>
            <person name="Beck B.J."/>
            <person name="Whitman W.B."/>
            <person name="Hugenholtz P."/>
            <person name="Klenk H.P."/>
        </authorList>
    </citation>
    <scope>NUCLEOTIDE SEQUENCE [LARGE SCALE GENOMIC DNA]</scope>
    <source>
        <strain evidence="1 2">DSM 45044</strain>
    </source>
</reference>
<protein>
    <submittedName>
        <fullName evidence="1">Uncharacterized protein DUF4241</fullName>
    </submittedName>
</protein>
<evidence type="ECO:0000313" key="1">
    <source>
        <dbReference type="EMBL" id="TWJ14971.1"/>
    </source>
</evidence>
<keyword evidence="2" id="KW-1185">Reference proteome</keyword>
<dbReference type="OrthoDB" id="9789980at2"/>